<sequence>MASIPSRSNAVPAEPVRPRRPVLPDRADPSRVLDFPKRPKRLVQAPEAAPAPAQVPAGPGFRRRPYVRRPKLGQVLLEMGAITASDLARALVLQRRLSARLGDVLVRRGMVTESTLAEALGQQRGMGLAGPAPRGSATDDAMARRMPVSMAMTYRALPWRRVGGRPLIATSRPEMIDDLRETLPPEFRDALFAVVTDAAIEARLHEIHGQSLAREAESRVPDAISCRRWRSRTGAAALALLVMAIAATALLWPVSTLRVATAVGLLVMAANLGLRIAAALAMRRRPYGFRSGRPSEEVDRKLPCVSILVPLHREPEIAGPLTERLSRIDYPRELLDICLVVEEDDTQTLDALAASELPRWMRVIPVPDGQPRTKPRAMNYALNFTRGAIVGIYDAEDAPAPDQILAVTRRFQTAPEDVVCLQGRLDYYNPTRNWMSRCFTIEYANWFRLVLPGIARLGLVVPLGGTTLFFRREALEEVGGWDAHNVTEDADLGVRLARRGYRTEIIETTTLEEANASPGAWIKQRSRWVKGYIMTWAVHSRRPIRLWRDLGTRRFFGFHLLFLGSVLSPLLIPVLWSMAIIPFGIHHPILDWLPGRGPMWLGVLVLSATAISMTVTAIGCSAAHHRRLRRWIPTLELYFPLATLAVLKALLELVARPFHWDKTTHGAFGGTDGAGISSLEKLLAAADDNPSLRSSHPA</sequence>
<evidence type="ECO:0000256" key="7">
    <source>
        <dbReference type="SAM" id="MobiDB-lite"/>
    </source>
</evidence>
<comment type="subcellular location">
    <subcellularLocation>
        <location evidence="1">Membrane</location>
        <topology evidence="1">Multi-pass membrane protein</topology>
    </subcellularLocation>
</comment>
<dbReference type="InterPro" id="IPR029044">
    <property type="entry name" value="Nucleotide-diphossugar_trans"/>
</dbReference>
<feature type="transmembrane region" description="Helical" evidence="8">
    <location>
        <begin position="260"/>
        <end position="281"/>
    </location>
</feature>
<dbReference type="AlphaFoldDB" id="A0A0M7BFD4"/>
<proteinExistence type="predicted"/>
<dbReference type="PANTHER" id="PTHR43867:SF2">
    <property type="entry name" value="CELLULOSE SYNTHASE CATALYTIC SUBUNIT A [UDP-FORMING]"/>
    <property type="match status" value="1"/>
</dbReference>
<feature type="domain" description="Type II secretion system protein GspE N-terminal" evidence="9">
    <location>
        <begin position="139"/>
        <end position="211"/>
    </location>
</feature>
<keyword evidence="4 8" id="KW-0812">Transmembrane</keyword>
<dbReference type="SUPFAM" id="SSF53448">
    <property type="entry name" value="Nucleotide-diphospho-sugar transferases"/>
    <property type="match status" value="1"/>
</dbReference>
<dbReference type="OrthoDB" id="7431422at2"/>
<organism evidence="10 11">
    <name type="scientific">Jannaschia seosinensis</name>
    <dbReference type="NCBI Taxonomy" id="313367"/>
    <lineage>
        <taxon>Bacteria</taxon>
        <taxon>Pseudomonadati</taxon>
        <taxon>Pseudomonadota</taxon>
        <taxon>Alphaproteobacteria</taxon>
        <taxon>Rhodobacterales</taxon>
        <taxon>Roseobacteraceae</taxon>
        <taxon>Jannaschia</taxon>
    </lineage>
</organism>
<reference evidence="10 11" key="1">
    <citation type="submission" date="2015-09" db="EMBL/GenBank/DDBJ databases">
        <authorList>
            <person name="Jackson K.R."/>
            <person name="Lunt B.L."/>
            <person name="Fisher J.N.B."/>
            <person name="Gardner A.V."/>
            <person name="Bailey M.E."/>
            <person name="Deus L.M."/>
            <person name="Earl A.S."/>
            <person name="Gibby P.D."/>
            <person name="Hartmann K.A."/>
            <person name="Liu J.E."/>
            <person name="Manci A.M."/>
            <person name="Nielsen D.A."/>
            <person name="Solomon M.B."/>
            <person name="Breakwell D.P."/>
            <person name="Burnett S.H."/>
            <person name="Grose J.H."/>
        </authorList>
    </citation>
    <scope>NUCLEOTIDE SEQUENCE [LARGE SCALE GENOMIC DNA]</scope>
    <source>
        <strain evidence="10 11">CECT 7799</strain>
    </source>
</reference>
<feature type="transmembrane region" description="Helical" evidence="8">
    <location>
        <begin position="555"/>
        <end position="579"/>
    </location>
</feature>
<evidence type="ECO:0000256" key="5">
    <source>
        <dbReference type="ARBA" id="ARBA00022989"/>
    </source>
</evidence>
<dbReference type="Gene3D" id="3.90.550.10">
    <property type="entry name" value="Spore Coat Polysaccharide Biosynthesis Protein SpsA, Chain A"/>
    <property type="match status" value="1"/>
</dbReference>
<dbReference type="Pfam" id="PF05157">
    <property type="entry name" value="MshEN"/>
    <property type="match status" value="1"/>
</dbReference>
<feature type="transmembrane region" description="Helical" evidence="8">
    <location>
        <begin position="235"/>
        <end position="254"/>
    </location>
</feature>
<name>A0A0M7BFD4_9RHOB</name>
<dbReference type="GO" id="GO:0016760">
    <property type="term" value="F:cellulose synthase (UDP-forming) activity"/>
    <property type="evidence" value="ECO:0007669"/>
    <property type="project" value="UniProtKB-EC"/>
</dbReference>
<keyword evidence="3 10" id="KW-0808">Transferase</keyword>
<keyword evidence="11" id="KW-1185">Reference proteome</keyword>
<feature type="compositionally biased region" description="Basic and acidic residues" evidence="7">
    <location>
        <begin position="22"/>
        <end position="37"/>
    </location>
</feature>
<dbReference type="SUPFAM" id="SSF160246">
    <property type="entry name" value="EspE N-terminal domain-like"/>
    <property type="match status" value="1"/>
</dbReference>
<keyword evidence="5 8" id="KW-1133">Transmembrane helix</keyword>
<dbReference type="STRING" id="313367.JSE7799_03844"/>
<dbReference type="InterPro" id="IPR037257">
    <property type="entry name" value="T2SS_E_N_sf"/>
</dbReference>
<protein>
    <submittedName>
        <fullName evidence="10">Cellulose synthase catalytic subunit [UDP-forming]</fullName>
        <ecNumber evidence="10">2.4.1.12</ecNumber>
    </submittedName>
</protein>
<evidence type="ECO:0000313" key="11">
    <source>
        <dbReference type="Proteomes" id="UP000049455"/>
    </source>
</evidence>
<keyword evidence="6 8" id="KW-0472">Membrane</keyword>
<feature type="compositionally biased region" description="Low complexity" evidence="7">
    <location>
        <begin position="43"/>
        <end position="60"/>
    </location>
</feature>
<evidence type="ECO:0000256" key="4">
    <source>
        <dbReference type="ARBA" id="ARBA00022692"/>
    </source>
</evidence>
<dbReference type="Gene3D" id="1.10.40.70">
    <property type="match status" value="1"/>
</dbReference>
<evidence type="ECO:0000256" key="2">
    <source>
        <dbReference type="ARBA" id="ARBA00022676"/>
    </source>
</evidence>
<accession>A0A0M7BFD4</accession>
<feature type="region of interest" description="Disordered" evidence="7">
    <location>
        <begin position="1"/>
        <end position="64"/>
    </location>
</feature>
<dbReference type="EMBL" id="CYPR01000253">
    <property type="protein sequence ID" value="CUH41101.1"/>
    <property type="molecule type" value="Genomic_DNA"/>
</dbReference>
<evidence type="ECO:0000256" key="1">
    <source>
        <dbReference type="ARBA" id="ARBA00004141"/>
    </source>
</evidence>
<keyword evidence="2 10" id="KW-0328">Glycosyltransferase</keyword>
<evidence type="ECO:0000313" key="10">
    <source>
        <dbReference type="EMBL" id="CUH41101.1"/>
    </source>
</evidence>
<dbReference type="InterPro" id="IPR050321">
    <property type="entry name" value="Glycosyltr_2/OpgH_subfam"/>
</dbReference>
<gene>
    <name evidence="10" type="primary">bcsA</name>
    <name evidence="10" type="ORF">JSE7799_03844</name>
</gene>
<feature type="transmembrane region" description="Helical" evidence="8">
    <location>
        <begin position="599"/>
        <end position="623"/>
    </location>
</feature>
<evidence type="ECO:0000259" key="9">
    <source>
        <dbReference type="Pfam" id="PF05157"/>
    </source>
</evidence>
<dbReference type="GO" id="GO:0016020">
    <property type="term" value="C:membrane"/>
    <property type="evidence" value="ECO:0007669"/>
    <property type="project" value="UniProtKB-SubCell"/>
</dbReference>
<evidence type="ECO:0000256" key="8">
    <source>
        <dbReference type="SAM" id="Phobius"/>
    </source>
</evidence>
<dbReference type="Pfam" id="PF13641">
    <property type="entry name" value="Glyco_tranf_2_3"/>
    <property type="match status" value="1"/>
</dbReference>
<dbReference type="InterPro" id="IPR007831">
    <property type="entry name" value="T2SS_GspE_N"/>
</dbReference>
<dbReference type="EC" id="2.4.1.12" evidence="10"/>
<evidence type="ECO:0000256" key="6">
    <source>
        <dbReference type="ARBA" id="ARBA00023136"/>
    </source>
</evidence>
<dbReference type="Proteomes" id="UP000049455">
    <property type="component" value="Unassembled WGS sequence"/>
</dbReference>
<dbReference type="RefSeq" id="WP_055665056.1">
    <property type="nucleotide sequence ID" value="NZ_CYPR01000253.1"/>
</dbReference>
<evidence type="ECO:0000256" key="3">
    <source>
        <dbReference type="ARBA" id="ARBA00022679"/>
    </source>
</evidence>
<dbReference type="PANTHER" id="PTHR43867">
    <property type="entry name" value="CELLULOSE SYNTHASE CATALYTIC SUBUNIT A [UDP-FORMING]"/>
    <property type="match status" value="1"/>
</dbReference>